<dbReference type="Gene3D" id="3.40.50.300">
    <property type="entry name" value="P-loop containing nucleotide triphosphate hydrolases"/>
    <property type="match status" value="1"/>
</dbReference>
<evidence type="ECO:0000313" key="2">
    <source>
        <dbReference type="Proteomes" id="UP001190700"/>
    </source>
</evidence>
<dbReference type="GO" id="GO:0016020">
    <property type="term" value="C:membrane"/>
    <property type="evidence" value="ECO:0007669"/>
    <property type="project" value="InterPro"/>
</dbReference>
<organism evidence="1 2">
    <name type="scientific">Cymbomonas tetramitiformis</name>
    <dbReference type="NCBI Taxonomy" id="36881"/>
    <lineage>
        <taxon>Eukaryota</taxon>
        <taxon>Viridiplantae</taxon>
        <taxon>Chlorophyta</taxon>
        <taxon>Pyramimonadophyceae</taxon>
        <taxon>Pyramimonadales</taxon>
        <taxon>Pyramimonadaceae</taxon>
        <taxon>Cymbomonas</taxon>
    </lineage>
</organism>
<dbReference type="Proteomes" id="UP001190700">
    <property type="component" value="Unassembled WGS sequence"/>
</dbReference>
<comment type="caution">
    <text evidence="1">The sequence shown here is derived from an EMBL/GenBank/DDBJ whole genome shotgun (WGS) entry which is preliminary data.</text>
</comment>
<evidence type="ECO:0008006" key="3">
    <source>
        <dbReference type="Google" id="ProtNLM"/>
    </source>
</evidence>
<dbReference type="InterPro" id="IPR005331">
    <property type="entry name" value="Sulfotransferase"/>
</dbReference>
<protein>
    <recommendedName>
        <fullName evidence="3">Sulfotransferase</fullName>
    </recommendedName>
</protein>
<reference evidence="1 2" key="1">
    <citation type="journal article" date="2015" name="Genome Biol. Evol.">
        <title>Comparative Genomics of a Bacterivorous Green Alga Reveals Evolutionary Causalities and Consequences of Phago-Mixotrophic Mode of Nutrition.</title>
        <authorList>
            <person name="Burns J.A."/>
            <person name="Paasch A."/>
            <person name="Narechania A."/>
            <person name="Kim E."/>
        </authorList>
    </citation>
    <scope>NUCLEOTIDE SEQUENCE [LARGE SCALE GENOMIC DNA]</scope>
    <source>
        <strain evidence="1 2">PLY_AMNH</strain>
    </source>
</reference>
<proteinExistence type="predicted"/>
<dbReference type="Pfam" id="PF03567">
    <property type="entry name" value="Sulfotransfer_2"/>
    <property type="match status" value="1"/>
</dbReference>
<keyword evidence="2" id="KW-1185">Reference proteome</keyword>
<dbReference type="InterPro" id="IPR027417">
    <property type="entry name" value="P-loop_NTPase"/>
</dbReference>
<dbReference type="GO" id="GO:0008146">
    <property type="term" value="F:sulfotransferase activity"/>
    <property type="evidence" value="ECO:0007669"/>
    <property type="project" value="InterPro"/>
</dbReference>
<gene>
    <name evidence="1" type="ORF">CYMTET_15808</name>
</gene>
<evidence type="ECO:0000313" key="1">
    <source>
        <dbReference type="EMBL" id="KAK3276098.1"/>
    </source>
</evidence>
<sequence length="269" mass="31010">MFSRPIGYKGYAVHGSFQAAKKTVKANYGNRQEFKFITAVRHPVERLISHFYHCIAVRRRTGGRQDCWSSQFKVWRTYERDDGERALRRFLLDPWSLKHVHNMHVYSILGRRELPWDTEGNLAEQAAEVLRTEFALVGNPCNMTRMYLEFCDRFKLQPNDAAFTAAGIHLLRQAPSKYKVSKEMLDLIAGLNHHDLQLYNLLQQHQAECPNRFESEIEPFSMTQVKESIKSSASQVGVKWSWLGERYAPAVFGAEYMHVGPLGGTHMGC</sequence>
<accession>A0AAE0GDT3</accession>
<name>A0AAE0GDT3_9CHLO</name>
<dbReference type="AlphaFoldDB" id="A0AAE0GDT3"/>
<dbReference type="EMBL" id="LGRX02006767">
    <property type="protein sequence ID" value="KAK3276098.1"/>
    <property type="molecule type" value="Genomic_DNA"/>
</dbReference>